<protein>
    <recommendedName>
        <fullName evidence="5">Phosphoglycerate mutase</fullName>
    </recommendedName>
</protein>
<gene>
    <name evidence="3" type="ORF">A3G03_00865</name>
</gene>
<evidence type="ECO:0000313" key="3">
    <source>
        <dbReference type="EMBL" id="OHA44346.1"/>
    </source>
</evidence>
<name>A0A1G2P7L7_9BACT</name>
<dbReference type="AlphaFoldDB" id="A0A1G2P7L7"/>
<dbReference type="InterPro" id="IPR050275">
    <property type="entry name" value="PGM_Phosphatase"/>
</dbReference>
<feature type="binding site" evidence="2">
    <location>
        <position position="58"/>
    </location>
    <ligand>
        <name>substrate</name>
    </ligand>
</feature>
<evidence type="ECO:0000313" key="4">
    <source>
        <dbReference type="Proteomes" id="UP000176355"/>
    </source>
</evidence>
<feature type="binding site" evidence="2">
    <location>
        <begin position="7"/>
        <end position="14"/>
    </location>
    <ligand>
        <name>substrate</name>
    </ligand>
</feature>
<dbReference type="EMBL" id="MHSL01000005">
    <property type="protein sequence ID" value="OHA44346.1"/>
    <property type="molecule type" value="Genomic_DNA"/>
</dbReference>
<dbReference type="Gene3D" id="3.40.50.1240">
    <property type="entry name" value="Phosphoglycerate mutase-like"/>
    <property type="match status" value="1"/>
</dbReference>
<dbReference type="GO" id="GO:0016791">
    <property type="term" value="F:phosphatase activity"/>
    <property type="evidence" value="ECO:0007669"/>
    <property type="project" value="TreeGrafter"/>
</dbReference>
<dbReference type="PANTHER" id="PTHR48100:SF44">
    <property type="entry name" value="PHOSPHATASE C1620.13-RELATED"/>
    <property type="match status" value="1"/>
</dbReference>
<accession>A0A1G2P7L7</accession>
<feature type="active site" description="Tele-phosphohistidine intermediate" evidence="1">
    <location>
        <position position="8"/>
    </location>
</feature>
<dbReference type="Pfam" id="PF00300">
    <property type="entry name" value="His_Phos_1"/>
    <property type="match status" value="1"/>
</dbReference>
<dbReference type="SUPFAM" id="SSF53254">
    <property type="entry name" value="Phosphoglycerate mutase-like"/>
    <property type="match status" value="1"/>
</dbReference>
<proteinExistence type="predicted"/>
<organism evidence="3 4">
    <name type="scientific">Candidatus Taylorbacteria bacterium RIFCSPLOWO2_12_FULL_44_15c</name>
    <dbReference type="NCBI Taxonomy" id="1802333"/>
    <lineage>
        <taxon>Bacteria</taxon>
        <taxon>Candidatus Tayloriibacteriota</taxon>
    </lineage>
</organism>
<dbReference type="GO" id="GO:0005829">
    <property type="term" value="C:cytosol"/>
    <property type="evidence" value="ECO:0007669"/>
    <property type="project" value="TreeGrafter"/>
</dbReference>
<reference evidence="3 4" key="1">
    <citation type="journal article" date="2016" name="Nat. Commun.">
        <title>Thousands of microbial genomes shed light on interconnected biogeochemical processes in an aquifer system.</title>
        <authorList>
            <person name="Anantharaman K."/>
            <person name="Brown C.T."/>
            <person name="Hug L.A."/>
            <person name="Sharon I."/>
            <person name="Castelle C.J."/>
            <person name="Probst A.J."/>
            <person name="Thomas B.C."/>
            <person name="Singh A."/>
            <person name="Wilkins M.J."/>
            <person name="Karaoz U."/>
            <person name="Brodie E.L."/>
            <person name="Williams K.H."/>
            <person name="Hubbard S.S."/>
            <person name="Banfield J.F."/>
        </authorList>
    </citation>
    <scope>NUCLEOTIDE SEQUENCE [LARGE SCALE GENOMIC DNA]</scope>
</reference>
<evidence type="ECO:0000256" key="2">
    <source>
        <dbReference type="PIRSR" id="PIRSR613078-2"/>
    </source>
</evidence>
<dbReference type="PIRSF" id="PIRSF000709">
    <property type="entry name" value="6PFK_2-Ptase"/>
    <property type="match status" value="1"/>
</dbReference>
<evidence type="ECO:0000256" key="1">
    <source>
        <dbReference type="PIRSR" id="PIRSR613078-1"/>
    </source>
</evidence>
<dbReference type="PANTHER" id="PTHR48100">
    <property type="entry name" value="BROAD-SPECIFICITY PHOSPHATASE YOR283W-RELATED"/>
    <property type="match status" value="1"/>
</dbReference>
<dbReference type="InterPro" id="IPR029033">
    <property type="entry name" value="His_PPase_superfam"/>
</dbReference>
<feature type="active site" description="Proton donor/acceptor" evidence="1">
    <location>
        <position position="82"/>
    </location>
</feature>
<dbReference type="SMART" id="SM00855">
    <property type="entry name" value="PGAM"/>
    <property type="match status" value="1"/>
</dbReference>
<comment type="caution">
    <text evidence="3">The sequence shown here is derived from an EMBL/GenBank/DDBJ whole genome shotgun (WGS) entry which is preliminary data.</text>
</comment>
<evidence type="ECO:0008006" key="5">
    <source>
        <dbReference type="Google" id="ProtNLM"/>
    </source>
</evidence>
<dbReference type="Proteomes" id="UP000176355">
    <property type="component" value="Unassembled WGS sequence"/>
</dbReference>
<dbReference type="CDD" id="cd07067">
    <property type="entry name" value="HP_PGM_like"/>
    <property type="match status" value="1"/>
</dbReference>
<dbReference type="STRING" id="1802333.A3G03_00865"/>
<dbReference type="InterPro" id="IPR013078">
    <property type="entry name" value="His_Pase_superF_clade-1"/>
</dbReference>
<sequence>MKLIVIRHGRTKHNVQGRLQGQRSNEPLSLEGIDEVRVALEKISEHQPSVLYSSPLKRARETANIIAKEFGLSVAERNELMERDFGSLTGLTWDEIANMGHAKLRELDKSFAYDYRRFGGENVDNVRSRIKKLLKDFSVIHTDETIACVTHGGIIRILYDVLEVEQPETTANASVHVFEIENFHSKNPFNLIKKI</sequence>